<evidence type="ECO:0000256" key="1">
    <source>
        <dbReference type="SAM" id="Phobius"/>
    </source>
</evidence>
<dbReference type="EMBL" id="AOUO01000564">
    <property type="protein sequence ID" value="EOD64056.1"/>
    <property type="molecule type" value="Genomic_DNA"/>
</dbReference>
<dbReference type="AlphaFoldDB" id="R1HUN4"/>
<comment type="caution">
    <text evidence="2">The sequence shown here is derived from an EMBL/GenBank/DDBJ whole genome shotgun (WGS) entry which is preliminary data.</text>
</comment>
<keyword evidence="3" id="KW-1185">Reference proteome</keyword>
<dbReference type="eggNOG" id="COG2114">
    <property type="taxonomic scope" value="Bacteria"/>
</dbReference>
<dbReference type="eggNOG" id="COG2972">
    <property type="taxonomic scope" value="Bacteria"/>
</dbReference>
<evidence type="ECO:0000313" key="3">
    <source>
        <dbReference type="Proteomes" id="UP000014139"/>
    </source>
</evidence>
<dbReference type="Proteomes" id="UP000014139">
    <property type="component" value="Unassembled WGS sequence"/>
</dbReference>
<reference evidence="2 3" key="1">
    <citation type="submission" date="2013-02" db="EMBL/GenBank/DDBJ databases">
        <title>Draft genome sequence of Amycolatopsis vancoresmycina strain DSM 44592T.</title>
        <authorList>
            <person name="Kumar S."/>
            <person name="Kaur N."/>
            <person name="Kaur C."/>
            <person name="Raghava G.P.S."/>
            <person name="Mayilraj S."/>
        </authorList>
    </citation>
    <scope>NUCLEOTIDE SEQUENCE [LARGE SCALE GENOMIC DNA]</scope>
    <source>
        <strain evidence="2 3">DSM 44592</strain>
    </source>
</reference>
<gene>
    <name evidence="2" type="ORF">H480_33855</name>
</gene>
<evidence type="ECO:0000313" key="2">
    <source>
        <dbReference type="EMBL" id="EOD64056.1"/>
    </source>
</evidence>
<name>R1HUN4_9PSEU</name>
<keyword evidence="1" id="KW-1133">Transmembrane helix</keyword>
<protein>
    <submittedName>
        <fullName evidence="2">Adenylate cyclase</fullName>
    </submittedName>
</protein>
<accession>R1HUN4</accession>
<keyword evidence="1" id="KW-0812">Transmembrane</keyword>
<keyword evidence="1" id="KW-0472">Membrane</keyword>
<sequence length="111" mass="11420">MTSGDSSAVPFGSGLLGPLDQDAAVLRRRVQRLLTAALIATNVIGALVVAGLAALLMPTPGMSGDLVRVTAVAVPVYVVSAVIAGTLWGTRGALRTLRWAAEGRRPTDAER</sequence>
<feature type="non-terminal residue" evidence="2">
    <location>
        <position position="111"/>
    </location>
</feature>
<feature type="transmembrane region" description="Helical" evidence="1">
    <location>
        <begin position="69"/>
        <end position="88"/>
    </location>
</feature>
<proteinExistence type="predicted"/>
<feature type="transmembrane region" description="Helical" evidence="1">
    <location>
        <begin position="33"/>
        <end position="57"/>
    </location>
</feature>
<organism evidence="2 3">
    <name type="scientific">Amycolatopsis vancoresmycina DSM 44592</name>
    <dbReference type="NCBI Taxonomy" id="1292037"/>
    <lineage>
        <taxon>Bacteria</taxon>
        <taxon>Bacillati</taxon>
        <taxon>Actinomycetota</taxon>
        <taxon>Actinomycetes</taxon>
        <taxon>Pseudonocardiales</taxon>
        <taxon>Pseudonocardiaceae</taxon>
        <taxon>Amycolatopsis</taxon>
    </lineage>
</organism>